<keyword evidence="2 5" id="KW-0812">Transmembrane</keyword>
<dbReference type="RefSeq" id="WP_260593369.1">
    <property type="nucleotide sequence ID" value="NZ_CP104003.1"/>
</dbReference>
<dbReference type="EMBL" id="CP104003">
    <property type="protein sequence ID" value="UWM54349.1"/>
    <property type="molecule type" value="Genomic_DNA"/>
</dbReference>
<dbReference type="KEGG" id="ssai:N0B31_19805"/>
<reference evidence="6" key="1">
    <citation type="submission" date="2022-09" db="EMBL/GenBank/DDBJ databases">
        <title>Diverse halophilic archaea isolated from saline environments.</title>
        <authorList>
            <person name="Cui H.-L."/>
        </authorList>
    </citation>
    <scope>NUCLEOTIDE SEQUENCE</scope>
    <source>
        <strain evidence="6">ZS-35-S2</strain>
    </source>
</reference>
<gene>
    <name evidence="6" type="ORF">N0B31_19805</name>
</gene>
<dbReference type="Proteomes" id="UP001057580">
    <property type="component" value="Chromosome"/>
</dbReference>
<dbReference type="HAMAP" id="MF_01361">
    <property type="entry name" value="UPF0391"/>
    <property type="match status" value="1"/>
</dbReference>
<accession>A0A9E7UB08</accession>
<evidence type="ECO:0000256" key="2">
    <source>
        <dbReference type="ARBA" id="ARBA00022692"/>
    </source>
</evidence>
<evidence type="ECO:0000313" key="7">
    <source>
        <dbReference type="Proteomes" id="UP001057580"/>
    </source>
</evidence>
<evidence type="ECO:0000256" key="3">
    <source>
        <dbReference type="ARBA" id="ARBA00022989"/>
    </source>
</evidence>
<keyword evidence="7" id="KW-1185">Reference proteome</keyword>
<comment type="similarity">
    <text evidence="5">Belongs to the UPF0391 family.</text>
</comment>
<keyword evidence="4 5" id="KW-0472">Membrane</keyword>
<evidence type="ECO:0000256" key="5">
    <source>
        <dbReference type="HAMAP-Rule" id="MF_01361"/>
    </source>
</evidence>
<dbReference type="InterPro" id="IPR009760">
    <property type="entry name" value="DUF1328"/>
</dbReference>
<dbReference type="GO" id="GO:0005886">
    <property type="term" value="C:plasma membrane"/>
    <property type="evidence" value="ECO:0007669"/>
    <property type="project" value="UniProtKB-UniRule"/>
</dbReference>
<evidence type="ECO:0000256" key="4">
    <source>
        <dbReference type="ARBA" id="ARBA00023136"/>
    </source>
</evidence>
<comment type="caution">
    <text evidence="5">Lacks conserved residue(s) required for the propagation of feature annotation.</text>
</comment>
<keyword evidence="1 5" id="KW-1003">Cell membrane</keyword>
<proteinExistence type="inferred from homology"/>
<dbReference type="GeneID" id="74944717"/>
<feature type="transmembrane region" description="Helical" evidence="5">
    <location>
        <begin position="12"/>
        <end position="35"/>
    </location>
</feature>
<keyword evidence="3 5" id="KW-1133">Transmembrane helix</keyword>
<organism evidence="6 7">
    <name type="scientific">Salinirubellus salinus</name>
    <dbReference type="NCBI Taxonomy" id="1364945"/>
    <lineage>
        <taxon>Archaea</taxon>
        <taxon>Methanobacteriati</taxon>
        <taxon>Methanobacteriota</taxon>
        <taxon>Stenosarchaea group</taxon>
        <taxon>Halobacteria</taxon>
        <taxon>Halobacteriales</taxon>
        <taxon>Natronomonadaceae</taxon>
        <taxon>Salinirubellus</taxon>
    </lineage>
</organism>
<evidence type="ECO:0000256" key="1">
    <source>
        <dbReference type="ARBA" id="ARBA00022475"/>
    </source>
</evidence>
<sequence length="65" mass="6877">MTLPLQAPLVPLLFSGDFLYAAVVLFVVALVAGLFGFRGIAGISMEVARLFVVIFLVLAVVALIL</sequence>
<protein>
    <recommendedName>
        <fullName evidence="5">UPF0391 membrane protein N0B31_19805</fullName>
    </recommendedName>
</protein>
<feature type="transmembrane region" description="Helical" evidence="5">
    <location>
        <begin position="47"/>
        <end position="64"/>
    </location>
</feature>
<evidence type="ECO:0000313" key="6">
    <source>
        <dbReference type="EMBL" id="UWM54349.1"/>
    </source>
</evidence>
<name>A0A9E7UB08_9EURY</name>
<dbReference type="AlphaFoldDB" id="A0A9E7UB08"/>
<dbReference type="Pfam" id="PF07043">
    <property type="entry name" value="DUF1328"/>
    <property type="match status" value="1"/>
</dbReference>